<dbReference type="SUPFAM" id="SSF56784">
    <property type="entry name" value="HAD-like"/>
    <property type="match status" value="1"/>
</dbReference>
<comment type="caution">
    <text evidence="5">The sequence shown here is derived from an EMBL/GenBank/DDBJ whole genome shotgun (WGS) entry which is preliminary data.</text>
</comment>
<dbReference type="Gene3D" id="3.40.50.1000">
    <property type="entry name" value="HAD superfamily/HAD-like"/>
    <property type="match status" value="1"/>
</dbReference>
<dbReference type="SFLD" id="SFLDG01135">
    <property type="entry name" value="C1.5.6:_HAD__Beta-PGM__Phospha"/>
    <property type="match status" value="1"/>
</dbReference>
<evidence type="ECO:0000256" key="1">
    <source>
        <dbReference type="PIRSR" id="PIRSR610972-1"/>
    </source>
</evidence>
<feature type="binding site" evidence="3">
    <location>
        <position position="8"/>
    </location>
    <ligand>
        <name>Mg(2+)</name>
        <dbReference type="ChEBI" id="CHEBI:18420"/>
    </ligand>
</feature>
<dbReference type="PANTHER" id="PTHR43481">
    <property type="entry name" value="FRUCTOSE-1-PHOSPHATE PHOSPHATASE"/>
    <property type="match status" value="1"/>
</dbReference>
<feature type="active site" description="Nucleophile" evidence="1">
    <location>
        <position position="8"/>
    </location>
</feature>
<evidence type="ECO:0000256" key="3">
    <source>
        <dbReference type="PIRSR" id="PIRSR610972-3"/>
    </source>
</evidence>
<proteinExistence type="predicted"/>
<evidence type="ECO:0000256" key="2">
    <source>
        <dbReference type="PIRSR" id="PIRSR610972-2"/>
    </source>
</evidence>
<evidence type="ECO:0000313" key="5">
    <source>
        <dbReference type="EMBL" id="MBB6097402.1"/>
    </source>
</evidence>
<dbReference type="InterPro" id="IPR051806">
    <property type="entry name" value="HAD-like_SPP"/>
</dbReference>
<keyword evidence="3" id="KW-0460">Magnesium</keyword>
<dbReference type="PANTHER" id="PTHR43481:SF4">
    <property type="entry name" value="GLYCEROL-1-PHOSPHATE PHOSPHOHYDROLASE 1-RELATED"/>
    <property type="match status" value="1"/>
</dbReference>
<feature type="binding site" evidence="3">
    <location>
        <position position="10"/>
    </location>
    <ligand>
        <name>Mg(2+)</name>
        <dbReference type="ChEBI" id="CHEBI:18420"/>
    </ligand>
</feature>
<keyword evidence="3" id="KW-0479">Metal-binding</keyword>
<keyword evidence="6" id="KW-1185">Reference proteome</keyword>
<evidence type="ECO:0000313" key="6">
    <source>
        <dbReference type="Proteomes" id="UP000569951"/>
    </source>
</evidence>
<feature type="binding site" evidence="3">
    <location>
        <position position="168"/>
    </location>
    <ligand>
        <name>Mg(2+)</name>
        <dbReference type="ChEBI" id="CHEBI:18420"/>
    </ligand>
</feature>
<comment type="cofactor">
    <cofactor evidence="3">
        <name>Mg(2+)</name>
        <dbReference type="ChEBI" id="CHEBI:18420"/>
    </cofactor>
    <text evidence="3">Binds 2 magnesium ions per subunit.</text>
</comment>
<dbReference type="Gene3D" id="1.10.150.240">
    <property type="entry name" value="Putative phosphatase, domain 2"/>
    <property type="match status" value="1"/>
</dbReference>
<feature type="active site" description="Proton donor/acceptor" evidence="1">
    <location>
        <position position="10"/>
    </location>
</feature>
<dbReference type="GO" id="GO:0050308">
    <property type="term" value="F:sugar-phosphatase activity"/>
    <property type="evidence" value="ECO:0007669"/>
    <property type="project" value="TreeGrafter"/>
</dbReference>
<protein>
    <submittedName>
        <fullName evidence="5">Beta-phosphoglucomutase</fullName>
    </submittedName>
</protein>
<feature type="binding site" evidence="3">
    <location>
        <position position="167"/>
    </location>
    <ligand>
        <name>Mg(2+)</name>
        <dbReference type="ChEBI" id="CHEBI:18420"/>
    </ligand>
</feature>
<feature type="site" description="Important for catalytic activity and assists the phosphoryl transfer reaction to Asp8 by balancing charge and orienting the reacting groups" evidence="4">
    <location>
        <position position="112"/>
    </location>
</feature>
<dbReference type="InterPro" id="IPR023198">
    <property type="entry name" value="PGP-like_dom2"/>
</dbReference>
<dbReference type="InterPro" id="IPR006439">
    <property type="entry name" value="HAD-SF_hydro_IA"/>
</dbReference>
<evidence type="ECO:0000256" key="4">
    <source>
        <dbReference type="PIRSR" id="PIRSR610972-4"/>
    </source>
</evidence>
<feature type="binding site" evidence="2">
    <location>
        <begin position="8"/>
        <end position="10"/>
    </location>
    <ligand>
        <name>substrate</name>
    </ligand>
</feature>
<name>A0A841HZU6_9DEIO</name>
<dbReference type="AlphaFoldDB" id="A0A841HZU6"/>
<dbReference type="SFLD" id="SFLDG01129">
    <property type="entry name" value="C1.5:_HAD__Beta-PGM__Phosphata"/>
    <property type="match status" value="1"/>
</dbReference>
<feature type="site" description="Important for catalytic activity and assists the phosphoryl transfer reaction to Asp8 by balancing charge and orienting the reacting groups" evidence="4">
    <location>
        <position position="143"/>
    </location>
</feature>
<dbReference type="InterPro" id="IPR010972">
    <property type="entry name" value="Beta-PGM"/>
</dbReference>
<feature type="binding site" evidence="2">
    <location>
        <position position="143"/>
    </location>
    <ligand>
        <name>substrate</name>
    </ligand>
</feature>
<dbReference type="InterPro" id="IPR023214">
    <property type="entry name" value="HAD_sf"/>
</dbReference>
<dbReference type="Pfam" id="PF00702">
    <property type="entry name" value="Hydrolase"/>
    <property type="match status" value="1"/>
</dbReference>
<sequence length="215" mass="23196">MDAALIFDMDGVLADTVGPHYRSWRRLAEEQGFDPFLPEHNVALLGRTREDALTLFLRGATVPEARRAELLARKQALFLEEIAGLGPEALLPGAAELLREARARGVALGLASSSRNAREICRRLGILDFFTAFADGSVVARPKPAPDVFVWVAGRLNLPPARCVVLEDAQAGVRAALEGGFRVVGLGDSDLLQQAHRVFPSLEGVELGELLALLP</sequence>
<accession>A0A841HZU6</accession>
<dbReference type="NCBIfam" id="TIGR01509">
    <property type="entry name" value="HAD-SF-IA-v3"/>
    <property type="match status" value="1"/>
</dbReference>
<dbReference type="GO" id="GO:0000287">
    <property type="term" value="F:magnesium ion binding"/>
    <property type="evidence" value="ECO:0007669"/>
    <property type="project" value="InterPro"/>
</dbReference>
<gene>
    <name evidence="5" type="ORF">HNR42_000816</name>
</gene>
<feature type="binding site" evidence="2">
    <location>
        <position position="24"/>
    </location>
    <ligand>
        <name>substrate</name>
    </ligand>
</feature>
<organism evidence="5 6">
    <name type="scientific">Deinobacterium chartae</name>
    <dbReference type="NCBI Taxonomy" id="521158"/>
    <lineage>
        <taxon>Bacteria</taxon>
        <taxon>Thermotogati</taxon>
        <taxon>Deinococcota</taxon>
        <taxon>Deinococci</taxon>
        <taxon>Deinococcales</taxon>
        <taxon>Deinococcaceae</taxon>
        <taxon>Deinobacterium</taxon>
    </lineage>
</organism>
<dbReference type="GO" id="GO:0008801">
    <property type="term" value="F:beta-phosphoglucomutase activity"/>
    <property type="evidence" value="ECO:0007669"/>
    <property type="project" value="InterPro"/>
</dbReference>
<feature type="binding site" evidence="2">
    <location>
        <position position="74"/>
    </location>
    <ligand>
        <name>substrate</name>
    </ligand>
</feature>
<dbReference type="Proteomes" id="UP000569951">
    <property type="component" value="Unassembled WGS sequence"/>
</dbReference>
<dbReference type="InterPro" id="IPR036412">
    <property type="entry name" value="HAD-like_sf"/>
</dbReference>
<dbReference type="SFLD" id="SFLDS00003">
    <property type="entry name" value="Haloacid_Dehalogenase"/>
    <property type="match status" value="1"/>
</dbReference>
<dbReference type="RefSeq" id="WP_221276885.1">
    <property type="nucleotide sequence ID" value="NZ_JACHHG010000002.1"/>
</dbReference>
<feature type="binding site" evidence="2">
    <location>
        <begin position="112"/>
        <end position="116"/>
    </location>
    <ligand>
        <name>substrate</name>
    </ligand>
</feature>
<dbReference type="CDD" id="cd02598">
    <property type="entry name" value="HAD_BPGM"/>
    <property type="match status" value="1"/>
</dbReference>
<reference evidence="5 6" key="1">
    <citation type="submission" date="2020-08" db="EMBL/GenBank/DDBJ databases">
        <title>Genomic Encyclopedia of Type Strains, Phase IV (KMG-IV): sequencing the most valuable type-strain genomes for metagenomic binning, comparative biology and taxonomic classification.</title>
        <authorList>
            <person name="Goeker M."/>
        </authorList>
    </citation>
    <scope>NUCLEOTIDE SEQUENCE [LARGE SCALE GENOMIC DNA]</scope>
    <source>
        <strain evidence="5 6">DSM 21458</strain>
    </source>
</reference>
<dbReference type="GO" id="GO:0005975">
    <property type="term" value="P:carbohydrate metabolic process"/>
    <property type="evidence" value="ECO:0007669"/>
    <property type="project" value="InterPro"/>
</dbReference>
<dbReference type="EMBL" id="JACHHG010000002">
    <property type="protein sequence ID" value="MBB6097402.1"/>
    <property type="molecule type" value="Genomic_DNA"/>
</dbReference>
<feature type="binding site" evidence="2">
    <location>
        <begin position="44"/>
        <end position="49"/>
    </location>
    <ligand>
        <name>substrate</name>
    </ligand>
</feature>